<feature type="domain" description="ABC transporter" evidence="4">
    <location>
        <begin position="6"/>
        <end position="250"/>
    </location>
</feature>
<reference evidence="5" key="1">
    <citation type="submission" date="2014-06" db="EMBL/GenBank/DDBJ databases">
        <title>Key roles for freshwater Actinobacteria revealed by deep metagenomic sequencing.</title>
        <authorList>
            <person name="Ghai R."/>
            <person name="Mizuno C.M."/>
            <person name="Picazo A."/>
            <person name="Camacho A."/>
            <person name="Rodriguez-Valera F."/>
        </authorList>
    </citation>
    <scope>NUCLEOTIDE SEQUENCE</scope>
</reference>
<comment type="caution">
    <text evidence="5">The sequence shown here is derived from an EMBL/GenBank/DDBJ whole genome shotgun (WGS) entry which is preliminary data.</text>
</comment>
<dbReference type="Pfam" id="PF00005">
    <property type="entry name" value="ABC_tran"/>
    <property type="match status" value="1"/>
</dbReference>
<dbReference type="InterPro" id="IPR027417">
    <property type="entry name" value="P-loop_NTPase"/>
</dbReference>
<dbReference type="InterPro" id="IPR051120">
    <property type="entry name" value="ABC_AA/LPS_Transport"/>
</dbReference>
<dbReference type="AlphaFoldDB" id="A0A094PZF9"/>
<keyword evidence="2" id="KW-0547">Nucleotide-binding</keyword>
<evidence type="ECO:0000256" key="1">
    <source>
        <dbReference type="ARBA" id="ARBA00022448"/>
    </source>
</evidence>
<gene>
    <name evidence="5" type="ORF">GM51_12560</name>
</gene>
<proteinExistence type="predicted"/>
<dbReference type="SUPFAM" id="SSF52540">
    <property type="entry name" value="P-loop containing nucleoside triphosphate hydrolases"/>
    <property type="match status" value="1"/>
</dbReference>
<dbReference type="PANTHER" id="PTHR45772">
    <property type="entry name" value="CONSERVED COMPONENT OF ABC TRANSPORTER FOR NATURAL AMINO ACIDS-RELATED"/>
    <property type="match status" value="1"/>
</dbReference>
<dbReference type="Pfam" id="PF12399">
    <property type="entry name" value="BCA_ABC_TP_C"/>
    <property type="match status" value="1"/>
</dbReference>
<evidence type="ECO:0000256" key="3">
    <source>
        <dbReference type="ARBA" id="ARBA00022840"/>
    </source>
</evidence>
<keyword evidence="3" id="KW-0067">ATP-binding</keyword>
<dbReference type="InterPro" id="IPR003593">
    <property type="entry name" value="AAA+_ATPase"/>
</dbReference>
<dbReference type="GO" id="GO:0016887">
    <property type="term" value="F:ATP hydrolysis activity"/>
    <property type="evidence" value="ECO:0007669"/>
    <property type="project" value="InterPro"/>
</dbReference>
<keyword evidence="1" id="KW-0813">Transport</keyword>
<accession>A0A094PZF9</accession>
<evidence type="ECO:0000256" key="2">
    <source>
        <dbReference type="ARBA" id="ARBA00022741"/>
    </source>
</evidence>
<dbReference type="CDD" id="cd03219">
    <property type="entry name" value="ABC_Mj1267_LivG_branched"/>
    <property type="match status" value="1"/>
</dbReference>
<dbReference type="GO" id="GO:0005886">
    <property type="term" value="C:plasma membrane"/>
    <property type="evidence" value="ECO:0007669"/>
    <property type="project" value="TreeGrafter"/>
</dbReference>
<dbReference type="InterPro" id="IPR003439">
    <property type="entry name" value="ABC_transporter-like_ATP-bd"/>
</dbReference>
<dbReference type="GO" id="GO:0005524">
    <property type="term" value="F:ATP binding"/>
    <property type="evidence" value="ECO:0007669"/>
    <property type="project" value="UniProtKB-KW"/>
</dbReference>
<dbReference type="PANTHER" id="PTHR45772:SF4">
    <property type="entry name" value="ABC TRANSPORTER ATP-BINDING PROTEIN"/>
    <property type="match status" value="1"/>
</dbReference>
<evidence type="ECO:0000259" key="4">
    <source>
        <dbReference type="PROSITE" id="PS50893"/>
    </source>
</evidence>
<dbReference type="Gene3D" id="3.40.50.300">
    <property type="entry name" value="P-loop containing nucleotide triphosphate hydrolases"/>
    <property type="match status" value="1"/>
</dbReference>
<dbReference type="EMBL" id="JNSL01000084">
    <property type="protein sequence ID" value="KGA16462.1"/>
    <property type="molecule type" value="Genomic_DNA"/>
</dbReference>
<organism evidence="5">
    <name type="scientific">freshwater metagenome</name>
    <dbReference type="NCBI Taxonomy" id="449393"/>
    <lineage>
        <taxon>unclassified sequences</taxon>
        <taxon>metagenomes</taxon>
        <taxon>ecological metagenomes</taxon>
    </lineage>
</organism>
<dbReference type="InterPro" id="IPR032823">
    <property type="entry name" value="BCA_ABC_TP_C"/>
</dbReference>
<sequence>MNSSQLALSNLSVSFGGVKALTDVSLTVPKNSVVGLIGPNGAGKTTVFNCISGLVKSDSGSFEFDGVKRAFPKPHELVGLGINRTLQGVGLFNELSVLQNVMVGADKKYRPNFVKEILGLSGKTEANLVRRAEEALAWVGGASLIGREPSELSYPDSKRVALARALVTNPTLLMLDEPAAGLGQDDIDSLAVLIRQLKKRCAILIVEHHVDFVRDISDSVSVLNFGKLIASGTYDEVKQNPAVIEAYLGHSDKSDENSKLGA</sequence>
<name>A0A094PZF9_9ZZZZ</name>
<dbReference type="PROSITE" id="PS50893">
    <property type="entry name" value="ABC_TRANSPORTER_2"/>
    <property type="match status" value="1"/>
</dbReference>
<dbReference type="SMART" id="SM00382">
    <property type="entry name" value="AAA"/>
    <property type="match status" value="1"/>
</dbReference>
<protein>
    <submittedName>
        <fullName evidence="5">Branched-chain amino acid ABC transporter ATPase</fullName>
    </submittedName>
</protein>
<evidence type="ECO:0000313" key="5">
    <source>
        <dbReference type="EMBL" id="KGA16462.1"/>
    </source>
</evidence>